<sequence>MNLWKRALLYVRRKRGKTILLLLILTVMSSLALIALAVARGAMSAADDLQKSLGGSFEVQPTVIEDDPKLWKITQHEDGRVTKTYTGPAVNDELVKEIMKVKGIKTYCTSSWISLYLSDVKPIEGGYQSDIDEGIPSSVPSMPNEIMARSVSFYGTNSSEYHQHFRTGGIKLIEGRHIQPGDINKALISEEFAALNHLSVGDTFTAECRDELQARGFNSISGEPFYLEVVGIYQILVNTEPSKYTAEFLLPVNMIYCDETTVMEALQNWNFKKEYNFVYFYVDDPAHLNDVIKEVKALDTINWMYFHVSVDDSAYKASAAPLNTMIMLAAVLIVLVLAGCIALLLLILTMQVKERKKEMGIYLSIGIRKGKIAGQMFVELVVISVIAYLLSTVIAVTAANPVGNAILQATKPEQMEAKYKLDSIMLFYEAAGQAPERIDIQVSAGDVGWMIAGGTAVIAAATMGAAAPILKRKPKDILSGG</sequence>
<dbReference type="AlphaFoldDB" id="A0A926EB85"/>
<evidence type="ECO:0000256" key="1">
    <source>
        <dbReference type="ARBA" id="ARBA00004651"/>
    </source>
</evidence>
<keyword evidence="4 6" id="KW-1133">Transmembrane helix</keyword>
<proteinExistence type="predicted"/>
<evidence type="ECO:0000256" key="3">
    <source>
        <dbReference type="ARBA" id="ARBA00022692"/>
    </source>
</evidence>
<protein>
    <submittedName>
        <fullName evidence="8">ABC transporter permease</fullName>
    </submittedName>
</protein>
<keyword evidence="9" id="KW-1185">Reference proteome</keyword>
<evidence type="ECO:0000256" key="6">
    <source>
        <dbReference type="SAM" id="Phobius"/>
    </source>
</evidence>
<gene>
    <name evidence="8" type="ORF">H8709_03410</name>
</gene>
<evidence type="ECO:0000256" key="2">
    <source>
        <dbReference type="ARBA" id="ARBA00022475"/>
    </source>
</evidence>
<keyword evidence="2" id="KW-1003">Cell membrane</keyword>
<evidence type="ECO:0000313" key="9">
    <source>
        <dbReference type="Proteomes" id="UP000660861"/>
    </source>
</evidence>
<dbReference type="EMBL" id="JACRTC010000001">
    <property type="protein sequence ID" value="MBC8569873.1"/>
    <property type="molecule type" value="Genomic_DNA"/>
</dbReference>
<evidence type="ECO:0000313" key="8">
    <source>
        <dbReference type="EMBL" id="MBC8569873.1"/>
    </source>
</evidence>
<organism evidence="8 9">
    <name type="scientific">Zongyangia hominis</name>
    <dbReference type="NCBI Taxonomy" id="2763677"/>
    <lineage>
        <taxon>Bacteria</taxon>
        <taxon>Bacillati</taxon>
        <taxon>Bacillota</taxon>
        <taxon>Clostridia</taxon>
        <taxon>Eubacteriales</taxon>
        <taxon>Oscillospiraceae</taxon>
        <taxon>Zongyangia</taxon>
    </lineage>
</organism>
<dbReference type="PANTHER" id="PTHR30572:SF9">
    <property type="entry name" value="ABC TRANSPORTER PERMEASE PROTEIN"/>
    <property type="match status" value="1"/>
</dbReference>
<dbReference type="Pfam" id="PF02687">
    <property type="entry name" value="FtsX"/>
    <property type="match status" value="1"/>
</dbReference>
<keyword evidence="5 6" id="KW-0472">Membrane</keyword>
<dbReference type="RefSeq" id="WP_262396959.1">
    <property type="nucleotide sequence ID" value="NZ_JACRTC010000001.1"/>
</dbReference>
<dbReference type="PANTHER" id="PTHR30572">
    <property type="entry name" value="MEMBRANE COMPONENT OF TRANSPORTER-RELATED"/>
    <property type="match status" value="1"/>
</dbReference>
<evidence type="ECO:0000256" key="5">
    <source>
        <dbReference type="ARBA" id="ARBA00023136"/>
    </source>
</evidence>
<name>A0A926EB85_9FIRM</name>
<feature type="domain" description="ABC3 transporter permease C-terminal" evidence="7">
    <location>
        <begin position="331"/>
        <end position="424"/>
    </location>
</feature>
<reference evidence="8" key="1">
    <citation type="submission" date="2020-08" db="EMBL/GenBank/DDBJ databases">
        <title>Genome public.</title>
        <authorList>
            <person name="Liu C."/>
            <person name="Sun Q."/>
        </authorList>
    </citation>
    <scope>NUCLEOTIDE SEQUENCE</scope>
    <source>
        <strain evidence="8">NSJ-54</strain>
    </source>
</reference>
<feature type="transmembrane region" description="Helical" evidence="6">
    <location>
        <begin position="377"/>
        <end position="399"/>
    </location>
</feature>
<comment type="caution">
    <text evidence="8">The sequence shown here is derived from an EMBL/GenBank/DDBJ whole genome shotgun (WGS) entry which is preliminary data.</text>
</comment>
<dbReference type="InterPro" id="IPR050250">
    <property type="entry name" value="Macrolide_Exporter_MacB"/>
</dbReference>
<dbReference type="InterPro" id="IPR003838">
    <property type="entry name" value="ABC3_permease_C"/>
</dbReference>
<dbReference type="GO" id="GO:0005886">
    <property type="term" value="C:plasma membrane"/>
    <property type="evidence" value="ECO:0007669"/>
    <property type="project" value="UniProtKB-SubCell"/>
</dbReference>
<feature type="transmembrane region" description="Helical" evidence="6">
    <location>
        <begin position="325"/>
        <end position="349"/>
    </location>
</feature>
<keyword evidence="3 6" id="KW-0812">Transmembrane</keyword>
<dbReference type="GO" id="GO:0022857">
    <property type="term" value="F:transmembrane transporter activity"/>
    <property type="evidence" value="ECO:0007669"/>
    <property type="project" value="TreeGrafter"/>
</dbReference>
<evidence type="ECO:0000259" key="7">
    <source>
        <dbReference type="Pfam" id="PF02687"/>
    </source>
</evidence>
<accession>A0A926EB85</accession>
<evidence type="ECO:0000256" key="4">
    <source>
        <dbReference type="ARBA" id="ARBA00022989"/>
    </source>
</evidence>
<dbReference type="Proteomes" id="UP000660861">
    <property type="component" value="Unassembled WGS sequence"/>
</dbReference>
<feature type="transmembrane region" description="Helical" evidence="6">
    <location>
        <begin position="447"/>
        <end position="470"/>
    </location>
</feature>
<comment type="subcellular location">
    <subcellularLocation>
        <location evidence="1">Cell membrane</location>
        <topology evidence="1">Multi-pass membrane protein</topology>
    </subcellularLocation>
</comment>